<evidence type="ECO:0000256" key="6">
    <source>
        <dbReference type="RuleBase" id="RU362091"/>
    </source>
</evidence>
<dbReference type="PROSITE" id="PS50283">
    <property type="entry name" value="NA_SOLUT_SYMP_3"/>
    <property type="match status" value="1"/>
</dbReference>
<feature type="transmembrane region" description="Helical" evidence="7">
    <location>
        <begin position="357"/>
        <end position="380"/>
    </location>
</feature>
<evidence type="ECO:0000256" key="7">
    <source>
        <dbReference type="SAM" id="Phobius"/>
    </source>
</evidence>
<organism evidence="8 9">
    <name type="scientific">Leptospira interrogans serovar Pyrogenes str. L0374</name>
    <dbReference type="NCBI Taxonomy" id="1049928"/>
    <lineage>
        <taxon>Bacteria</taxon>
        <taxon>Pseudomonadati</taxon>
        <taxon>Spirochaetota</taxon>
        <taxon>Spirochaetia</taxon>
        <taxon>Leptospirales</taxon>
        <taxon>Leptospiraceae</taxon>
        <taxon>Leptospira</taxon>
    </lineage>
</organism>
<protein>
    <submittedName>
        <fullName evidence="8">Transporter, SSS family</fullName>
    </submittedName>
</protein>
<dbReference type="Gene3D" id="1.20.1730.10">
    <property type="entry name" value="Sodium/glucose cotransporter"/>
    <property type="match status" value="1"/>
</dbReference>
<feature type="transmembrane region" description="Helical" evidence="7">
    <location>
        <begin position="44"/>
        <end position="70"/>
    </location>
</feature>
<dbReference type="Proteomes" id="UP000012137">
    <property type="component" value="Unassembled WGS sequence"/>
</dbReference>
<feature type="transmembrane region" description="Helical" evidence="7">
    <location>
        <begin position="440"/>
        <end position="461"/>
    </location>
</feature>
<comment type="caution">
    <text evidence="8">The sequence shown here is derived from an EMBL/GenBank/DDBJ whole genome shotgun (WGS) entry which is preliminary data.</text>
</comment>
<comment type="similarity">
    <text evidence="2 6">Belongs to the sodium:solute symporter (SSF) (TC 2.A.21) family.</text>
</comment>
<dbReference type="PANTHER" id="PTHR11819">
    <property type="entry name" value="SOLUTE CARRIER FAMILY 5"/>
    <property type="match status" value="1"/>
</dbReference>
<keyword evidence="3 7" id="KW-0812">Transmembrane</keyword>
<evidence type="ECO:0000256" key="5">
    <source>
        <dbReference type="ARBA" id="ARBA00023136"/>
    </source>
</evidence>
<accession>M6KC76</accession>
<feature type="transmembrane region" description="Helical" evidence="7">
    <location>
        <begin position="119"/>
        <end position="142"/>
    </location>
</feature>
<sequence length="601" mass="68489">MFSFIDWFFIFMYLFFAFTAGILLSPKAGKSLVSYFVADRKLPWWWLGTSMVATTFAADTPLVITGFIAADGISANWFWWSWAIGYMAMTVFFAGKWRRMEVLTDVEFVELRYGGKPAIILRMVKAFYLSILVNSIVLGWVFKAMSKITGPFLDWKDLLGADRFSIIQNVWPSFLIFDSLNNTITVLILFLVVVVYSSMGGIQGVILTDLVQFALGMGGAILFAVYAVSSQGGISGLLSKMEELYPDKHKSILSFWPDFQEASLPINVFLIFISVQWWAQYYSDGSGYLAQRIHTAKNPKEAEKGSLWFNIANFMVRTWPWILTALVTLVVFPLHDPTKYFSEGWIVGGDREMGYPILMKLILPNGILGIVFASLMAAFMSTADTHINWGASYLVNDFYLRFVHPKADDKTLVKASRIAVVTMSIIAILVATQIQSIANAWKFLLAFASGMGLPQILRWIWWRTNAWTELSGMITALILSMILYPSYPNVRSEYLLFWVAIGSVAVSILITFLTPPVPQNTLDDFIKRVDPIGFWKGEDNKKRLEDFYKKIFLWLLGTVALFFGMFSLGYFFLLQFWQGFFCLFGFVFLGILYWKKEFGRI</sequence>
<keyword evidence="4 7" id="KW-1133">Transmembrane helix</keyword>
<gene>
    <name evidence="8" type="ORF">LEP1GSC083_4767</name>
</gene>
<feature type="transmembrane region" description="Helical" evidence="7">
    <location>
        <begin position="213"/>
        <end position="238"/>
    </location>
</feature>
<evidence type="ECO:0000256" key="4">
    <source>
        <dbReference type="ARBA" id="ARBA00022989"/>
    </source>
</evidence>
<feature type="transmembrane region" description="Helical" evidence="7">
    <location>
        <begin position="318"/>
        <end position="336"/>
    </location>
</feature>
<dbReference type="Pfam" id="PF00474">
    <property type="entry name" value="SSF"/>
    <property type="match status" value="2"/>
</dbReference>
<dbReference type="InterPro" id="IPR001734">
    <property type="entry name" value="Na/solute_symporter"/>
</dbReference>
<feature type="transmembrane region" description="Helical" evidence="7">
    <location>
        <begin position="551"/>
        <end position="570"/>
    </location>
</feature>
<dbReference type="FunFam" id="1.20.1730.10:FF:000026">
    <property type="entry name" value="Transporter, SSS family"/>
    <property type="match status" value="1"/>
</dbReference>
<evidence type="ECO:0000256" key="1">
    <source>
        <dbReference type="ARBA" id="ARBA00004141"/>
    </source>
</evidence>
<keyword evidence="5 7" id="KW-0472">Membrane</keyword>
<feature type="transmembrane region" description="Helical" evidence="7">
    <location>
        <begin position="415"/>
        <end position="434"/>
    </location>
</feature>
<evidence type="ECO:0000313" key="8">
    <source>
        <dbReference type="EMBL" id="EMN31736.1"/>
    </source>
</evidence>
<dbReference type="GO" id="GO:0005412">
    <property type="term" value="F:D-glucose:sodium symporter activity"/>
    <property type="evidence" value="ECO:0007669"/>
    <property type="project" value="TreeGrafter"/>
</dbReference>
<dbReference type="CDD" id="cd11477">
    <property type="entry name" value="SLC5sbd_u1"/>
    <property type="match status" value="1"/>
</dbReference>
<comment type="subcellular location">
    <subcellularLocation>
        <location evidence="1">Membrane</location>
        <topology evidence="1">Multi-pass membrane protein</topology>
    </subcellularLocation>
</comment>
<feature type="transmembrane region" description="Helical" evidence="7">
    <location>
        <begin position="184"/>
        <end position="207"/>
    </location>
</feature>
<dbReference type="AlphaFoldDB" id="M6KC76"/>
<dbReference type="EMBL" id="AHMZ02000052">
    <property type="protein sequence ID" value="EMN31736.1"/>
    <property type="molecule type" value="Genomic_DNA"/>
</dbReference>
<evidence type="ECO:0000256" key="3">
    <source>
        <dbReference type="ARBA" id="ARBA00022692"/>
    </source>
</evidence>
<evidence type="ECO:0000256" key="2">
    <source>
        <dbReference type="ARBA" id="ARBA00006434"/>
    </source>
</evidence>
<feature type="transmembrane region" description="Helical" evidence="7">
    <location>
        <begin position="7"/>
        <end position="24"/>
    </location>
</feature>
<feature type="transmembrane region" description="Helical" evidence="7">
    <location>
        <begin position="494"/>
        <end position="513"/>
    </location>
</feature>
<evidence type="ECO:0000313" key="9">
    <source>
        <dbReference type="Proteomes" id="UP000012137"/>
    </source>
</evidence>
<proteinExistence type="inferred from homology"/>
<feature type="transmembrane region" description="Helical" evidence="7">
    <location>
        <begin position="576"/>
        <end position="594"/>
    </location>
</feature>
<name>M6KC76_LEPIR</name>
<feature type="transmembrane region" description="Helical" evidence="7">
    <location>
        <begin position="470"/>
        <end position="488"/>
    </location>
</feature>
<dbReference type="PANTHER" id="PTHR11819:SF77">
    <property type="entry name" value="SODIUM_GLUCOSE COTRANSPORT PROTEIN"/>
    <property type="match status" value="1"/>
</dbReference>
<reference evidence="8 9" key="1">
    <citation type="submission" date="2013-01" db="EMBL/GenBank/DDBJ databases">
        <authorList>
            <person name="Harkins D.M."/>
            <person name="Durkin A.S."/>
            <person name="Brinkac L.M."/>
            <person name="Haft D.H."/>
            <person name="Selengut J.D."/>
            <person name="Sanka R."/>
            <person name="DePew J."/>
            <person name="Purushe J."/>
            <person name="Peacock S.J."/>
            <person name="Thaipadungpanit J."/>
            <person name="Wuthiekanun V.W."/>
            <person name="Day N.P."/>
            <person name="Vinetz J.M."/>
            <person name="Sutton G.G."/>
            <person name="Nierman W.C."/>
            <person name="Fouts D.E."/>
        </authorList>
    </citation>
    <scope>NUCLEOTIDE SEQUENCE [LARGE SCALE GENOMIC DNA]</scope>
    <source>
        <strain evidence="8 9">L0374</strain>
    </source>
</reference>
<dbReference type="GO" id="GO:0005886">
    <property type="term" value="C:plasma membrane"/>
    <property type="evidence" value="ECO:0007669"/>
    <property type="project" value="TreeGrafter"/>
</dbReference>
<dbReference type="InterPro" id="IPR038377">
    <property type="entry name" value="Na/Glc_symporter_sf"/>
</dbReference>
<feature type="transmembrane region" description="Helical" evidence="7">
    <location>
        <begin position="77"/>
        <end position="95"/>
    </location>
</feature>